<sequence>MREALGLPKAPEGAEAALRAAAKAFRCMARKIHPDGRQGLSEEDEQRSHEALAKLQRARRSVHRLAGCVPFKTPRRPEKLECYAVGPAHWRFTWKTAPMESGRPVSHYEVRVEDGGFFVTVAEVDPAAATGVLELQEDQLSSRIRSCLQTKGSLRAKLAAVGRGGSASSEEECRHEQHRQLPRSVIMPMACGCTRASTALAEYSKSLQLQKVETQPLGMQYPMYTARLEVVLGMSQVRTHQELLHDGVLQEFDSRLGKAMFVSHQWAANCHPDPSGEKLKVLQAALSNLSAGKVRALPAVEVEMLYGRLEPYSKAKLNSVQVYIWYDYFSVPQFCLESDSEEVKILCSSAHLEQPKAIASIPAYIFASEFFAALCPTMRHVDTSAELNRYTWQRRGWCLSEKMTRELASRDGLILLIESPMQLSLLQAWDSLYYSPGDGDFTVEADRAVWKKLCITRTMSKLHAAKIQASLRHYTALSLFL</sequence>
<proteinExistence type="predicted"/>
<evidence type="ECO:0000313" key="1">
    <source>
        <dbReference type="EMBL" id="OLQ04203.1"/>
    </source>
</evidence>
<keyword evidence="2" id="KW-1185">Reference proteome</keyword>
<name>A0A1Q9E9W0_SYMMI</name>
<accession>A0A1Q9E9W0</accession>
<protein>
    <recommendedName>
        <fullName evidence="3">J domain-containing protein</fullName>
    </recommendedName>
</protein>
<reference evidence="1 2" key="1">
    <citation type="submission" date="2016-02" db="EMBL/GenBank/DDBJ databases">
        <title>Genome analysis of coral dinoflagellate symbionts highlights evolutionary adaptations to a symbiotic lifestyle.</title>
        <authorList>
            <person name="Aranda M."/>
            <person name="Li Y."/>
            <person name="Liew Y.J."/>
            <person name="Baumgarten S."/>
            <person name="Simakov O."/>
            <person name="Wilson M."/>
            <person name="Piel J."/>
            <person name="Ashoor H."/>
            <person name="Bougouffa S."/>
            <person name="Bajic V.B."/>
            <person name="Ryu T."/>
            <person name="Ravasi T."/>
            <person name="Bayer T."/>
            <person name="Micklem G."/>
            <person name="Kim H."/>
            <person name="Bhak J."/>
            <person name="Lajeunesse T.C."/>
            <person name="Voolstra C.R."/>
        </authorList>
    </citation>
    <scope>NUCLEOTIDE SEQUENCE [LARGE SCALE GENOMIC DNA]</scope>
    <source>
        <strain evidence="1 2">CCMP2467</strain>
    </source>
</reference>
<dbReference type="AlphaFoldDB" id="A0A1Q9E9W0"/>
<comment type="caution">
    <text evidence="1">The sequence shown here is derived from an EMBL/GenBank/DDBJ whole genome shotgun (WGS) entry which is preliminary data.</text>
</comment>
<dbReference type="OrthoDB" id="10589064at2759"/>
<evidence type="ECO:0000313" key="2">
    <source>
        <dbReference type="Proteomes" id="UP000186817"/>
    </source>
</evidence>
<dbReference type="Proteomes" id="UP000186817">
    <property type="component" value="Unassembled WGS sequence"/>
</dbReference>
<dbReference type="EMBL" id="LSRX01000216">
    <property type="protein sequence ID" value="OLQ04203.1"/>
    <property type="molecule type" value="Genomic_DNA"/>
</dbReference>
<evidence type="ECO:0008006" key="3">
    <source>
        <dbReference type="Google" id="ProtNLM"/>
    </source>
</evidence>
<gene>
    <name evidence="1" type="ORF">AK812_SmicGene12732</name>
</gene>
<organism evidence="1 2">
    <name type="scientific">Symbiodinium microadriaticum</name>
    <name type="common">Dinoflagellate</name>
    <name type="synonym">Zooxanthella microadriatica</name>
    <dbReference type="NCBI Taxonomy" id="2951"/>
    <lineage>
        <taxon>Eukaryota</taxon>
        <taxon>Sar</taxon>
        <taxon>Alveolata</taxon>
        <taxon>Dinophyceae</taxon>
        <taxon>Suessiales</taxon>
        <taxon>Symbiodiniaceae</taxon>
        <taxon>Symbiodinium</taxon>
    </lineage>
</organism>